<name>A0A0V1Q3G8_9ASCO</name>
<evidence type="ECO:0000313" key="2">
    <source>
        <dbReference type="EMBL" id="KSA03060.1"/>
    </source>
</evidence>
<reference evidence="2 3" key="1">
    <citation type="submission" date="2015-11" db="EMBL/GenBank/DDBJ databases">
        <title>The genome of Debaryomyces fabryi.</title>
        <authorList>
            <person name="Tafer H."/>
            <person name="Lopandic K."/>
        </authorList>
    </citation>
    <scope>NUCLEOTIDE SEQUENCE [LARGE SCALE GENOMIC DNA]</scope>
    <source>
        <strain evidence="2 3">CBS 789</strain>
    </source>
</reference>
<dbReference type="OrthoDB" id="411017at2759"/>
<feature type="region of interest" description="Disordered" evidence="1">
    <location>
        <begin position="1"/>
        <end position="56"/>
    </location>
</feature>
<dbReference type="AlphaFoldDB" id="A0A0V1Q3G8"/>
<comment type="caution">
    <text evidence="2">The sequence shown here is derived from an EMBL/GenBank/DDBJ whole genome shotgun (WGS) entry which is preliminary data.</text>
</comment>
<feature type="compositionally biased region" description="Polar residues" evidence="1">
    <location>
        <begin position="1"/>
        <end position="18"/>
    </location>
</feature>
<feature type="compositionally biased region" description="Basic and acidic residues" evidence="1">
    <location>
        <begin position="122"/>
        <end position="132"/>
    </location>
</feature>
<protein>
    <recommendedName>
        <fullName evidence="4">Peroxisomal membrane protein PEX25</fullName>
    </recommendedName>
</protein>
<sequence length="495" mass="56626">MNDNSLNRQSTYSNNLHPTYTKEKSTNNDSQANISTTTSNNNNNNNNNSNIKNSPLPSNSIYNGHFLYPSNPNSSPLIHTFNSEWVDSPDNSPSRTKFNNQDMSTTILADTATIASSQNENSSHKSKFETPSKPKASISFITPVTDSKTYDTIILNDKQLKPSSPEPDLQHNVKSMDILWAMLNNITGKDKLAKFGQFTLRLLLHHAKQTQDYLSDGYININIINTRYNNKEKKLNLLRNFIHHPQDFIKIIVILACSIFRSRLSGTAGGLSLFRQFLRFGQSPFRLRRLKNKLGARTLSASKSGDYTIDVSSLGKYCTKDVLGDILSLYYSVFDEAGLLFKMNFFRNKDLRKIISRHESLAWYYETLLGIYNAYARLQKFSQQEMDLKIQIQVKSKARQLSKQLLGAGSIEGLSHEDDTKDTQLLKEIQFKKYNSYIDIYKWLSDLVFNTYTVFKLALPFDTLQIWMGISASSLSILKLYRETRKRLIAESLRK</sequence>
<accession>A0A0V1Q3G8</accession>
<organism evidence="2 3">
    <name type="scientific">Debaryomyces fabryi</name>
    <dbReference type="NCBI Taxonomy" id="58627"/>
    <lineage>
        <taxon>Eukaryota</taxon>
        <taxon>Fungi</taxon>
        <taxon>Dikarya</taxon>
        <taxon>Ascomycota</taxon>
        <taxon>Saccharomycotina</taxon>
        <taxon>Pichiomycetes</taxon>
        <taxon>Debaryomycetaceae</taxon>
        <taxon>Debaryomyces</taxon>
    </lineage>
</organism>
<feature type="region of interest" description="Disordered" evidence="1">
    <location>
        <begin position="115"/>
        <end position="134"/>
    </location>
</feature>
<feature type="compositionally biased region" description="Low complexity" evidence="1">
    <location>
        <begin position="33"/>
        <end position="56"/>
    </location>
</feature>
<dbReference type="RefSeq" id="XP_015469162.1">
    <property type="nucleotide sequence ID" value="XM_015610024.1"/>
</dbReference>
<proteinExistence type="predicted"/>
<dbReference type="PANTHER" id="PTHR12652:SF50">
    <property type="entry name" value="PEROXIN 11"/>
    <property type="match status" value="1"/>
</dbReference>
<evidence type="ECO:0000256" key="1">
    <source>
        <dbReference type="SAM" id="MobiDB-lite"/>
    </source>
</evidence>
<dbReference type="GeneID" id="26838203"/>
<evidence type="ECO:0008006" key="4">
    <source>
        <dbReference type="Google" id="ProtNLM"/>
    </source>
</evidence>
<dbReference type="EMBL" id="LMYN01000015">
    <property type="protein sequence ID" value="KSA03060.1"/>
    <property type="molecule type" value="Genomic_DNA"/>
</dbReference>
<dbReference type="PANTHER" id="PTHR12652">
    <property type="entry name" value="PEROXISOMAL BIOGENESIS FACTOR 11"/>
    <property type="match status" value="1"/>
</dbReference>
<dbReference type="Proteomes" id="UP000054251">
    <property type="component" value="Unassembled WGS sequence"/>
</dbReference>
<evidence type="ECO:0000313" key="3">
    <source>
        <dbReference type="Proteomes" id="UP000054251"/>
    </source>
</evidence>
<dbReference type="GO" id="GO:0016559">
    <property type="term" value="P:peroxisome fission"/>
    <property type="evidence" value="ECO:0007669"/>
    <property type="project" value="TreeGrafter"/>
</dbReference>
<dbReference type="GO" id="GO:0005778">
    <property type="term" value="C:peroxisomal membrane"/>
    <property type="evidence" value="ECO:0007669"/>
    <property type="project" value="TreeGrafter"/>
</dbReference>
<gene>
    <name evidence="2" type="ORF">AC631_01194</name>
</gene>
<keyword evidence="3" id="KW-1185">Reference proteome</keyword>